<protein>
    <submittedName>
        <fullName evidence="6">NAD(P)/FAD-dependent oxidoreductase</fullName>
        <ecNumber evidence="6">1.6.5.-</ecNumber>
    </submittedName>
</protein>
<proteinExistence type="predicted"/>
<evidence type="ECO:0000256" key="4">
    <source>
        <dbReference type="ARBA" id="ARBA00023002"/>
    </source>
</evidence>
<dbReference type="SUPFAM" id="SSF51905">
    <property type="entry name" value="FAD/NAD(P)-binding domain"/>
    <property type="match status" value="2"/>
</dbReference>
<evidence type="ECO:0000256" key="3">
    <source>
        <dbReference type="ARBA" id="ARBA00022827"/>
    </source>
</evidence>
<keyword evidence="3" id="KW-0274">FAD</keyword>
<feature type="domain" description="FAD/NAD(P)-binding" evidence="5">
    <location>
        <begin position="3"/>
        <end position="174"/>
    </location>
</feature>
<dbReference type="PANTHER" id="PTHR42913">
    <property type="entry name" value="APOPTOSIS-INDUCING FACTOR 1"/>
    <property type="match status" value="1"/>
</dbReference>
<comment type="cofactor">
    <cofactor evidence="1">
        <name>FAD</name>
        <dbReference type="ChEBI" id="CHEBI:57692"/>
    </cofactor>
</comment>
<reference evidence="7" key="1">
    <citation type="journal article" date="2019" name="Int. J. Syst. Evol. Microbiol.">
        <title>The Global Catalogue of Microorganisms (GCM) 10K type strain sequencing project: providing services to taxonomists for standard genome sequencing and annotation.</title>
        <authorList>
            <consortium name="The Broad Institute Genomics Platform"/>
            <consortium name="The Broad Institute Genome Sequencing Center for Infectious Disease"/>
            <person name="Wu L."/>
            <person name="Ma J."/>
        </authorList>
    </citation>
    <scope>NUCLEOTIDE SEQUENCE [LARGE SCALE GENOMIC DNA]</scope>
    <source>
        <strain evidence="7">CECT 8010</strain>
    </source>
</reference>
<dbReference type="EC" id="1.6.5.-" evidence="6"/>
<dbReference type="Pfam" id="PF07992">
    <property type="entry name" value="Pyr_redox_2"/>
    <property type="match status" value="1"/>
</dbReference>
<dbReference type="Proteomes" id="UP001595906">
    <property type="component" value="Unassembled WGS sequence"/>
</dbReference>
<sequence length="486" mass="54069">MAKIIVLGAGVAGHTAASYLQKNLGKEHQITVVSPSVNYQWIPSNIWVGVGRMTADEIKFDLRPLYKKWGIKFLQAKAINFFPEGDNKTDNGYVEIEFTSKEQKGEKQTVEYDFLINATGPKLNFEATEGLLPGTGNIASVCTFSHATEAWHLLQEKLDNMQKGQKQTFVIGTGHPTATCQGAAFEYILNVDFEIKRRGLAKLAEVIWITNEYELGDFGMGGAFIKKGGFISNTKLFAESYFVERNINWIKRAGVKKIDDQKIYYENLNGEYLEQPYDFAMLIPGFAGHGFKAFNKTGADITDKLFAPNGLMKVDADYTPKSFEDWSIHDWPQTYQNPSFPNIFAPGIAFAPPHAISKPMTSKNGTPIFATAPRTGMPSGVMGKVTADNIVEWIKTGSPTIKHKASMGKMGAACIVSAGYGMSKGTAATMTVSPVVPDWEKYPEWGRDIKTTMGEPGLAGHWLKWLMHYMFLYKAKGKPFWWLIPE</sequence>
<dbReference type="GO" id="GO:0016491">
    <property type="term" value="F:oxidoreductase activity"/>
    <property type="evidence" value="ECO:0007669"/>
    <property type="project" value="UniProtKB-KW"/>
</dbReference>
<name>A0ABV8PS53_9BACT</name>
<dbReference type="InterPro" id="IPR023753">
    <property type="entry name" value="FAD/NAD-binding_dom"/>
</dbReference>
<dbReference type="InterPro" id="IPR051169">
    <property type="entry name" value="NADH-Q_oxidoreductase"/>
</dbReference>
<accession>A0ABV8PS53</accession>
<dbReference type="InterPro" id="IPR036188">
    <property type="entry name" value="FAD/NAD-bd_sf"/>
</dbReference>
<dbReference type="Gene3D" id="3.50.50.100">
    <property type="match status" value="1"/>
</dbReference>
<organism evidence="6 7">
    <name type="scientific">Parasediminibacterium paludis</name>
    <dbReference type="NCBI Taxonomy" id="908966"/>
    <lineage>
        <taxon>Bacteria</taxon>
        <taxon>Pseudomonadati</taxon>
        <taxon>Bacteroidota</taxon>
        <taxon>Chitinophagia</taxon>
        <taxon>Chitinophagales</taxon>
        <taxon>Chitinophagaceae</taxon>
        <taxon>Parasediminibacterium</taxon>
    </lineage>
</organism>
<keyword evidence="2" id="KW-0285">Flavoprotein</keyword>
<keyword evidence="7" id="KW-1185">Reference proteome</keyword>
<keyword evidence="4 6" id="KW-0560">Oxidoreductase</keyword>
<evidence type="ECO:0000256" key="1">
    <source>
        <dbReference type="ARBA" id="ARBA00001974"/>
    </source>
</evidence>
<dbReference type="RefSeq" id="WP_379011542.1">
    <property type="nucleotide sequence ID" value="NZ_JBHSDC010000002.1"/>
</dbReference>
<evidence type="ECO:0000259" key="5">
    <source>
        <dbReference type="Pfam" id="PF07992"/>
    </source>
</evidence>
<dbReference type="PANTHER" id="PTHR42913:SF6">
    <property type="entry name" value="SULFIDE-QUINONE REDUCTASE"/>
    <property type="match status" value="1"/>
</dbReference>
<evidence type="ECO:0000256" key="2">
    <source>
        <dbReference type="ARBA" id="ARBA00022630"/>
    </source>
</evidence>
<gene>
    <name evidence="6" type="ORF">ACFOW1_00775</name>
</gene>
<evidence type="ECO:0000313" key="7">
    <source>
        <dbReference type="Proteomes" id="UP001595906"/>
    </source>
</evidence>
<comment type="caution">
    <text evidence="6">The sequence shown here is derived from an EMBL/GenBank/DDBJ whole genome shotgun (WGS) entry which is preliminary data.</text>
</comment>
<dbReference type="EMBL" id="JBHSDC010000002">
    <property type="protein sequence ID" value="MFC4230404.1"/>
    <property type="molecule type" value="Genomic_DNA"/>
</dbReference>
<evidence type="ECO:0000313" key="6">
    <source>
        <dbReference type="EMBL" id="MFC4230404.1"/>
    </source>
</evidence>